<proteinExistence type="predicted"/>
<gene>
    <name evidence="1" type="ORF">GXP67_07915</name>
</gene>
<accession>A0A6C0GF43</accession>
<dbReference type="KEGG" id="rhoz:GXP67_07915"/>
<organism evidence="1 2">
    <name type="scientific">Rhodocytophaga rosea</name>
    <dbReference type="NCBI Taxonomy" id="2704465"/>
    <lineage>
        <taxon>Bacteria</taxon>
        <taxon>Pseudomonadati</taxon>
        <taxon>Bacteroidota</taxon>
        <taxon>Cytophagia</taxon>
        <taxon>Cytophagales</taxon>
        <taxon>Rhodocytophagaceae</taxon>
        <taxon>Rhodocytophaga</taxon>
    </lineage>
</organism>
<keyword evidence="2" id="KW-1185">Reference proteome</keyword>
<dbReference type="EMBL" id="CP048222">
    <property type="protein sequence ID" value="QHT66586.1"/>
    <property type="molecule type" value="Genomic_DNA"/>
</dbReference>
<sequence>MKIKSLLELLCLFCLGACQQTEEVNPNQNVQILYEQFHGKYKIVHSTSSLALDVNLDGKASTDMLEELPDLPNTLIEVRINRRNQYNSQPSFYFVHYWPKQELDLHGFQVEPTNYDPNITAQFSTKVVSWGFAFDPALTHLILEPQSTSLIDPDIFTPPQKIVIEGNERMEVTLTKRLYTSSGWKIVEIVTVYERYTMIT</sequence>
<dbReference type="RefSeq" id="WP_162442640.1">
    <property type="nucleotide sequence ID" value="NZ_CP048222.1"/>
</dbReference>
<evidence type="ECO:0000313" key="1">
    <source>
        <dbReference type="EMBL" id="QHT66586.1"/>
    </source>
</evidence>
<reference evidence="1 2" key="1">
    <citation type="submission" date="2020-01" db="EMBL/GenBank/DDBJ databases">
        <authorList>
            <person name="Kim M.K."/>
        </authorList>
    </citation>
    <scope>NUCLEOTIDE SEQUENCE [LARGE SCALE GENOMIC DNA]</scope>
    <source>
        <strain evidence="1 2">172606-1</strain>
    </source>
</reference>
<name>A0A6C0GF43_9BACT</name>
<dbReference type="AlphaFoldDB" id="A0A6C0GF43"/>
<protein>
    <submittedName>
        <fullName evidence="1">Uncharacterized protein</fullName>
    </submittedName>
</protein>
<evidence type="ECO:0000313" key="2">
    <source>
        <dbReference type="Proteomes" id="UP000480178"/>
    </source>
</evidence>
<dbReference type="Proteomes" id="UP000480178">
    <property type="component" value="Chromosome"/>
</dbReference>